<protein>
    <submittedName>
        <fullName evidence="2">Uncharacterized protein</fullName>
    </submittedName>
</protein>
<dbReference type="Proteomes" id="UP000078540">
    <property type="component" value="Unassembled WGS sequence"/>
</dbReference>
<accession>A0A195B118</accession>
<gene>
    <name evidence="2" type="ORF">ALC53_11675</name>
</gene>
<feature type="compositionally biased region" description="Basic and acidic residues" evidence="1">
    <location>
        <begin position="289"/>
        <end position="302"/>
    </location>
</feature>
<feature type="non-terminal residue" evidence="2">
    <location>
        <position position="1"/>
    </location>
</feature>
<evidence type="ECO:0000313" key="3">
    <source>
        <dbReference type="Proteomes" id="UP000078540"/>
    </source>
</evidence>
<keyword evidence="3" id="KW-1185">Reference proteome</keyword>
<sequence>IQTLAGEREDDRVGGRGRYCKMYTERGLAKPRRKKWLARKMNKIMKKKGKFRVEMQKRTAPTGRISQTPFVSAMTIGKRVVTLRLRRECCWIYSNIMVVERSYEAVGKTVTRGYASCYAWVESCRIAAASQVIDPLSVRSREFGLPASQSTRRSIDPANPATRSTCTFARTKLTSYDHLPVHKSPKTHIARPPPPGPFASCVPTHLMRQCIANVHCIAQYCNTIPIAHDIINPNKYKHERVKDMTAAAMKMAGRPTLVEYKAAGGLGSESRGQSEPVGRARRQPQPQTERLRAASAPEHRPH</sequence>
<name>A0A195B118_9HYME</name>
<proteinExistence type="predicted"/>
<organism evidence="2 3">
    <name type="scientific">Atta colombica</name>
    <dbReference type="NCBI Taxonomy" id="520822"/>
    <lineage>
        <taxon>Eukaryota</taxon>
        <taxon>Metazoa</taxon>
        <taxon>Ecdysozoa</taxon>
        <taxon>Arthropoda</taxon>
        <taxon>Hexapoda</taxon>
        <taxon>Insecta</taxon>
        <taxon>Pterygota</taxon>
        <taxon>Neoptera</taxon>
        <taxon>Endopterygota</taxon>
        <taxon>Hymenoptera</taxon>
        <taxon>Apocrita</taxon>
        <taxon>Aculeata</taxon>
        <taxon>Formicoidea</taxon>
        <taxon>Formicidae</taxon>
        <taxon>Myrmicinae</taxon>
        <taxon>Atta</taxon>
    </lineage>
</organism>
<dbReference type="AlphaFoldDB" id="A0A195B118"/>
<dbReference type="EMBL" id="KQ976691">
    <property type="protein sequence ID" value="KYM77987.1"/>
    <property type="molecule type" value="Genomic_DNA"/>
</dbReference>
<evidence type="ECO:0000313" key="2">
    <source>
        <dbReference type="EMBL" id="KYM77987.1"/>
    </source>
</evidence>
<evidence type="ECO:0000256" key="1">
    <source>
        <dbReference type="SAM" id="MobiDB-lite"/>
    </source>
</evidence>
<reference evidence="2 3" key="1">
    <citation type="submission" date="2015-09" db="EMBL/GenBank/DDBJ databases">
        <title>Atta colombica WGS genome.</title>
        <authorList>
            <person name="Nygaard S."/>
            <person name="Hu H."/>
            <person name="Boomsma J."/>
            <person name="Zhang G."/>
        </authorList>
    </citation>
    <scope>NUCLEOTIDE SEQUENCE [LARGE SCALE GENOMIC DNA]</scope>
    <source>
        <strain evidence="2">Treedump-2</strain>
        <tissue evidence="2">Whole body</tissue>
    </source>
</reference>
<feature type="region of interest" description="Disordered" evidence="1">
    <location>
        <begin position="262"/>
        <end position="302"/>
    </location>
</feature>